<evidence type="ECO:0000313" key="2">
    <source>
        <dbReference type="Proteomes" id="UP000070089"/>
    </source>
</evidence>
<gene>
    <name evidence="1" type="ORF">QR46_4943</name>
</gene>
<sequence>MPCDAARHALCGAQGCTRATEVRDLCGAMDVMEDAEGGF</sequence>
<proteinExistence type="predicted"/>
<protein>
    <submittedName>
        <fullName evidence="1">Variant-specific surface protein</fullName>
    </submittedName>
</protein>
<dbReference type="EMBL" id="JXTI01000344">
    <property type="protein sequence ID" value="KWX11103.1"/>
    <property type="molecule type" value="Genomic_DNA"/>
</dbReference>
<dbReference type="AlphaFoldDB" id="A0A132NM07"/>
<dbReference type="VEuPathDB" id="GiardiaDB:QR46_4943"/>
<organism evidence="1 2">
    <name type="scientific">Giardia duodenalis assemblage B</name>
    <dbReference type="NCBI Taxonomy" id="1394984"/>
    <lineage>
        <taxon>Eukaryota</taxon>
        <taxon>Metamonada</taxon>
        <taxon>Diplomonadida</taxon>
        <taxon>Hexamitidae</taxon>
        <taxon>Giardiinae</taxon>
        <taxon>Giardia</taxon>
    </lineage>
</organism>
<dbReference type="Proteomes" id="UP000070089">
    <property type="component" value="Unassembled WGS sequence"/>
</dbReference>
<accession>A0A132NM07</accession>
<name>A0A132NM07_GIAIN</name>
<comment type="caution">
    <text evidence="1">The sequence shown here is derived from an EMBL/GenBank/DDBJ whole genome shotgun (WGS) entry which is preliminary data.</text>
</comment>
<reference evidence="1 2" key="1">
    <citation type="journal article" date="2015" name="Mol. Biochem. Parasitol.">
        <title>Identification of polymorphic genes for use in assemblage B genotyping assays through comparative genomics of multiple assemblage B Giardia duodenalis isolates.</title>
        <authorList>
            <person name="Wielinga C."/>
            <person name="Thompson R.C."/>
            <person name="Monis P."/>
            <person name="Ryan U."/>
        </authorList>
    </citation>
    <scope>NUCLEOTIDE SEQUENCE [LARGE SCALE GENOMIC DNA]</scope>
    <source>
        <strain evidence="1 2">BAH15c1</strain>
    </source>
</reference>
<evidence type="ECO:0000313" key="1">
    <source>
        <dbReference type="EMBL" id="KWX11103.1"/>
    </source>
</evidence>